<dbReference type="GO" id="GO:0043093">
    <property type="term" value="P:FtsZ-dependent cytokinesis"/>
    <property type="evidence" value="ECO:0007669"/>
    <property type="project" value="UniProtKB-UniRule"/>
</dbReference>
<evidence type="ECO:0000256" key="2">
    <source>
        <dbReference type="PROSITE-ProRule" id="PRU00339"/>
    </source>
</evidence>
<dbReference type="GO" id="GO:0030288">
    <property type="term" value="C:outer membrane-bounded periplasmic space"/>
    <property type="evidence" value="ECO:0007669"/>
    <property type="project" value="UniProtKB-UniRule"/>
</dbReference>
<evidence type="ECO:0000259" key="4">
    <source>
        <dbReference type="Pfam" id="PF16331"/>
    </source>
</evidence>
<dbReference type="InterPro" id="IPR014162">
    <property type="entry name" value="CpoB_C"/>
</dbReference>
<name>A0A7R6P905_9GAMM</name>
<protein>
    <recommendedName>
        <fullName evidence="1">Cell division coordinator CpoB</fullName>
    </recommendedName>
</protein>
<feature type="domain" description="YbgF trimerisation" evidence="4">
    <location>
        <begin position="47"/>
        <end position="95"/>
    </location>
</feature>
<dbReference type="SMART" id="SM00028">
    <property type="entry name" value="TPR"/>
    <property type="match status" value="2"/>
</dbReference>
<dbReference type="NCBIfam" id="TIGR02795">
    <property type="entry name" value="tol_pal_ybgF"/>
    <property type="match status" value="1"/>
</dbReference>
<keyword evidence="6" id="KW-1185">Reference proteome</keyword>
<evidence type="ECO:0000256" key="1">
    <source>
        <dbReference type="HAMAP-Rule" id="MF_02066"/>
    </source>
</evidence>
<dbReference type="Gene3D" id="1.25.40.10">
    <property type="entry name" value="Tetratricopeptide repeat domain"/>
    <property type="match status" value="1"/>
</dbReference>
<dbReference type="Proteomes" id="UP000595332">
    <property type="component" value="Chromosome"/>
</dbReference>
<dbReference type="Pfam" id="PF13432">
    <property type="entry name" value="TPR_16"/>
    <property type="match status" value="1"/>
</dbReference>
<keyword evidence="1" id="KW-0132">Cell division</keyword>
<accession>A0A7R6P905</accession>
<dbReference type="HAMAP" id="MF_02066">
    <property type="entry name" value="CpoB"/>
    <property type="match status" value="1"/>
</dbReference>
<dbReference type="Pfam" id="PF16331">
    <property type="entry name" value="TolA_bind_tri"/>
    <property type="match status" value="1"/>
</dbReference>
<gene>
    <name evidence="1" type="primary">cpoB</name>
    <name evidence="5" type="ORF">NEJAP_1511</name>
</gene>
<dbReference type="InterPro" id="IPR011990">
    <property type="entry name" value="TPR-like_helical_dom_sf"/>
</dbReference>
<keyword evidence="1" id="KW-0131">Cell cycle</keyword>
<dbReference type="RefSeq" id="WP_201350082.1">
    <property type="nucleotide sequence ID" value="NZ_AP014546.1"/>
</dbReference>
<feature type="repeat" description="TPR" evidence="2">
    <location>
        <begin position="236"/>
        <end position="269"/>
    </location>
</feature>
<proteinExistence type="inferred from homology"/>
<dbReference type="SUPFAM" id="SSF48452">
    <property type="entry name" value="TPR-like"/>
    <property type="match status" value="1"/>
</dbReference>
<dbReference type="GO" id="GO:0070206">
    <property type="term" value="P:protein trimerization"/>
    <property type="evidence" value="ECO:0007669"/>
    <property type="project" value="InterPro"/>
</dbReference>
<comment type="function">
    <text evidence="1">Mediates coordination of peptidoglycan synthesis and outer membrane constriction during cell division.</text>
</comment>
<evidence type="ECO:0000313" key="6">
    <source>
        <dbReference type="Proteomes" id="UP000595332"/>
    </source>
</evidence>
<evidence type="ECO:0000313" key="5">
    <source>
        <dbReference type="EMBL" id="BBB29463.1"/>
    </source>
</evidence>
<comment type="similarity">
    <text evidence="1">Belongs to the CpoB family.</text>
</comment>
<organism evidence="5 6">
    <name type="scientific">Neptunomonas japonica JAMM 1380</name>
    <dbReference type="NCBI Taxonomy" id="1441457"/>
    <lineage>
        <taxon>Bacteria</taxon>
        <taxon>Pseudomonadati</taxon>
        <taxon>Pseudomonadota</taxon>
        <taxon>Gammaproteobacteria</taxon>
        <taxon>Oceanospirillales</taxon>
        <taxon>Oceanospirillaceae</taxon>
        <taxon>Neptunomonas</taxon>
    </lineage>
</organism>
<keyword evidence="1" id="KW-0732">Signal</keyword>
<keyword evidence="1" id="KW-0175">Coiled coil</keyword>
<reference evidence="5 6" key="1">
    <citation type="journal article" date="2008" name="Int. J. Syst. Evol. Microbiol.">
        <title>Neptunomonas japonica sp. nov., an Osedax japonicus symbiont-like bacterium isolated from sediment adjacent to sperm whale carcasses off Kagoshima, Japan.</title>
        <authorList>
            <person name="Miyazaki M."/>
            <person name="Nogi Y."/>
            <person name="Fujiwara Y."/>
            <person name="Kawato M."/>
            <person name="Kubokawa K."/>
            <person name="Horikoshi K."/>
        </authorList>
    </citation>
    <scope>NUCLEOTIDE SEQUENCE [LARGE SCALE GENOMIC DNA]</scope>
    <source>
        <strain evidence="5 6">JAMM 1380</strain>
    </source>
</reference>
<feature type="signal peptide" evidence="1">
    <location>
        <begin position="1"/>
        <end position="24"/>
    </location>
</feature>
<keyword evidence="2" id="KW-0802">TPR repeat</keyword>
<dbReference type="PROSITE" id="PS50005">
    <property type="entry name" value="TPR"/>
    <property type="match status" value="1"/>
</dbReference>
<dbReference type="InterPro" id="IPR034706">
    <property type="entry name" value="CpoB"/>
</dbReference>
<dbReference type="EMBL" id="AP014546">
    <property type="protein sequence ID" value="BBB29463.1"/>
    <property type="molecule type" value="Genomic_DNA"/>
</dbReference>
<feature type="compositionally biased region" description="Basic and acidic residues" evidence="3">
    <location>
        <begin position="146"/>
        <end position="161"/>
    </location>
</feature>
<feature type="region of interest" description="Disordered" evidence="3">
    <location>
        <begin position="101"/>
        <end position="161"/>
    </location>
</feature>
<dbReference type="InterPro" id="IPR019734">
    <property type="entry name" value="TPR_rpt"/>
</dbReference>
<dbReference type="KEGG" id="njp:NEJAP_1511"/>
<dbReference type="InterPro" id="IPR032519">
    <property type="entry name" value="YbgF_tri"/>
</dbReference>
<keyword evidence="1" id="KW-0574">Periplasm</keyword>
<feature type="coiled-coil region" evidence="1">
    <location>
        <begin position="48"/>
        <end position="82"/>
    </location>
</feature>
<dbReference type="Gene3D" id="1.20.5.110">
    <property type="match status" value="1"/>
</dbReference>
<dbReference type="Pfam" id="PF13174">
    <property type="entry name" value="TPR_6"/>
    <property type="match status" value="1"/>
</dbReference>
<feature type="chain" id="PRO_5033182791" description="Cell division coordinator CpoB" evidence="1">
    <location>
        <begin position="25"/>
        <end position="281"/>
    </location>
</feature>
<evidence type="ECO:0000256" key="3">
    <source>
        <dbReference type="SAM" id="MobiDB-lite"/>
    </source>
</evidence>
<dbReference type="AlphaFoldDB" id="A0A7R6P905"/>
<sequence precursor="true">MKLIFSKRISVGLLATVFTVATQAAQVVPVIEINQAGGSSSNYALSQNSQLIITIQQLQDEVRELRGKLESQEYRFKRLEASQKERYRDLDRRLSLILQSQMQDEDASGMSTGGVPEDSSSEKVPTAPINATANAGKSAATLAKPAAKDQSKPLEDAPNLKDQGDYQAAFKLVRERNFNGAAQSFSRFLTDYPDSPRVPNAHYWLGEIYLAQGKHPLSEEAFLRVADQYSQSRKAPDALYKLGILYKQQGDLKKSMTFMSRVVTEYPETSAAQLAESALNQ</sequence>
<comment type="subcellular location">
    <subcellularLocation>
        <location evidence="1">Periplasm</location>
    </subcellularLocation>
</comment>